<feature type="signal peptide" evidence="4">
    <location>
        <begin position="1"/>
        <end position="29"/>
    </location>
</feature>
<feature type="chain" id="PRO_5019210640" evidence="4">
    <location>
        <begin position="30"/>
        <end position="815"/>
    </location>
</feature>
<dbReference type="Pfam" id="PF13620">
    <property type="entry name" value="CarboxypepD_reg"/>
    <property type="match status" value="1"/>
</dbReference>
<evidence type="ECO:0000313" key="7">
    <source>
        <dbReference type="Proteomes" id="UP000284250"/>
    </source>
</evidence>
<reference evidence="6 7" key="1">
    <citation type="submission" date="2019-01" db="EMBL/GenBank/DDBJ databases">
        <title>Hymenobacter humicola sp. nov., isolated from soils in Antarctica.</title>
        <authorList>
            <person name="Sedlacek I."/>
            <person name="Holochova P."/>
            <person name="Kralova S."/>
            <person name="Pantucek R."/>
            <person name="Stankova E."/>
            <person name="Vrbovska V."/>
            <person name="Kristofova L."/>
            <person name="Svec P."/>
            <person name="Busse H.-J."/>
        </authorList>
    </citation>
    <scope>NUCLEOTIDE SEQUENCE [LARGE SCALE GENOMIC DNA]</scope>
    <source>
        <strain evidence="6 7">CCM 8852</strain>
    </source>
</reference>
<dbReference type="Pfam" id="PF14905">
    <property type="entry name" value="OMP_b-brl_3"/>
    <property type="match status" value="1"/>
</dbReference>
<evidence type="ECO:0000259" key="5">
    <source>
        <dbReference type="Pfam" id="PF14905"/>
    </source>
</evidence>
<evidence type="ECO:0000256" key="2">
    <source>
        <dbReference type="ARBA" id="ARBA00023136"/>
    </source>
</evidence>
<keyword evidence="2" id="KW-0472">Membrane</keyword>
<comment type="caution">
    <text evidence="6">The sequence shown here is derived from an EMBL/GenBank/DDBJ whole genome shotgun (WGS) entry which is preliminary data.</text>
</comment>
<evidence type="ECO:0000256" key="1">
    <source>
        <dbReference type="ARBA" id="ARBA00004442"/>
    </source>
</evidence>
<comment type="subcellular location">
    <subcellularLocation>
        <location evidence="1">Cell outer membrane</location>
    </subcellularLocation>
</comment>
<organism evidence="6 7">
    <name type="scientific">Hymenobacter rubripertinctus</name>
    <dbReference type="NCBI Taxonomy" id="2029981"/>
    <lineage>
        <taxon>Bacteria</taxon>
        <taxon>Pseudomonadati</taxon>
        <taxon>Bacteroidota</taxon>
        <taxon>Cytophagia</taxon>
        <taxon>Cytophagales</taxon>
        <taxon>Hymenobacteraceae</taxon>
        <taxon>Hymenobacter</taxon>
    </lineage>
</organism>
<protein>
    <submittedName>
        <fullName evidence="6">TonB-dependent receptor</fullName>
    </submittedName>
</protein>
<keyword evidence="4" id="KW-0732">Signal</keyword>
<feature type="domain" description="Outer membrane protein beta-barrel" evidence="5">
    <location>
        <begin position="398"/>
        <end position="787"/>
    </location>
</feature>
<evidence type="ECO:0000313" key="6">
    <source>
        <dbReference type="EMBL" id="RIY11015.1"/>
    </source>
</evidence>
<dbReference type="OrthoDB" id="905812at2"/>
<dbReference type="Proteomes" id="UP000284250">
    <property type="component" value="Unassembled WGS sequence"/>
</dbReference>
<keyword evidence="7" id="KW-1185">Reference proteome</keyword>
<name>A0A418R0U1_9BACT</name>
<dbReference type="InterPro" id="IPR037066">
    <property type="entry name" value="Plug_dom_sf"/>
</dbReference>
<dbReference type="InterPro" id="IPR041700">
    <property type="entry name" value="OMP_b-brl_3"/>
</dbReference>
<keyword evidence="6" id="KW-0675">Receptor</keyword>
<proteinExistence type="predicted"/>
<dbReference type="GO" id="GO:0009279">
    <property type="term" value="C:cell outer membrane"/>
    <property type="evidence" value="ECO:0007669"/>
    <property type="project" value="UniProtKB-SubCell"/>
</dbReference>
<evidence type="ECO:0000256" key="4">
    <source>
        <dbReference type="SAM" id="SignalP"/>
    </source>
</evidence>
<dbReference type="AlphaFoldDB" id="A0A418R0U1"/>
<evidence type="ECO:0000256" key="3">
    <source>
        <dbReference type="ARBA" id="ARBA00023237"/>
    </source>
</evidence>
<dbReference type="InterPro" id="IPR036942">
    <property type="entry name" value="Beta-barrel_TonB_sf"/>
</dbReference>
<accession>A0A418R0U1</accession>
<dbReference type="PANTHER" id="PTHR40980:SF4">
    <property type="entry name" value="TONB-DEPENDENT RECEPTOR-LIKE BETA-BARREL DOMAIN-CONTAINING PROTEIN"/>
    <property type="match status" value="1"/>
</dbReference>
<sequence>MLYYSCRSLSGVQTAVMALLLAMPLGLRAQTTPVFTGTVRTAAGAPAEYATLSLHRPTDSVVVKTEFSAADGRFQLLAPAAGRYLVSVAQVGCQRLWLGPLEAGAAAPLTLTLLPAAATQLRGVAVDGQRPLFERLPDRTLVHVAESPLSAGSTTLDVLGRAPGLTVDAQDNLSLRGKTGLLVLLDGKRVPLTGAELANMLRSLPAEQVQELELITNPPAKYDAQGGAGIISIHLKKDQRLGTNGTANAAYGRGRYGKFTGGLSLNHRQKNLNLFGSYAYADRQNFQDLDISRTYLQDGQPTRFSEQRNTSRSHLQSHTWRAGADYTLSPRTTVGLVASGLASRLPSQGLNLADFSNTDGQLTNTLTARNNRDLRTPNAAGVLSLRHQFAQDSLGTPELTADLDAARYGLGRRLDLLTTYPLRSQNNTNRLLGDQNGTLWLSSAKADYVRNLRGRLRLEAGAKASRVASDNDVLFEREQDGQRQTDTGLTNRFRYTETIGAGYASLTRTRPGLTLTGGLRGEYTRTDGRQDVGGQQFRRRYFQLFPNLSLSRPLTAHHELTLALSRRLDRPTYNQLNPFRSYLDPTSYRVGNPALWPQTSTRVELTHTFKEKYSTGLNYTRTHRPILSVYRLDAQGLVAATDVNLPNQDYWALTLAAPLEPAKWWKLYADAELFYIRFQGQLEGQPLPAAQPGAILGLTNSFKLPHGWSAELNGRYNSLERYGYQLVRAFAQVGAGVQKSVGPATFRLNAADVFYTLPMRVSARYQPLAESYRTAQDSRIITASFTYRFGNAKVAAARRAKSGAEDEKRRAGGVQ</sequence>
<dbReference type="Gene3D" id="2.40.170.20">
    <property type="entry name" value="TonB-dependent receptor, beta-barrel domain"/>
    <property type="match status" value="1"/>
</dbReference>
<keyword evidence="3" id="KW-0998">Cell outer membrane</keyword>
<gene>
    <name evidence="6" type="ORF">D0T11_08370</name>
</gene>
<dbReference type="PANTHER" id="PTHR40980">
    <property type="entry name" value="PLUG DOMAIN-CONTAINING PROTEIN"/>
    <property type="match status" value="1"/>
</dbReference>
<dbReference type="EMBL" id="QYCN01000010">
    <property type="protein sequence ID" value="RIY11015.1"/>
    <property type="molecule type" value="Genomic_DNA"/>
</dbReference>
<dbReference type="SUPFAM" id="SSF56935">
    <property type="entry name" value="Porins"/>
    <property type="match status" value="1"/>
</dbReference>
<dbReference type="Gene3D" id="2.170.130.10">
    <property type="entry name" value="TonB-dependent receptor, plug domain"/>
    <property type="match status" value="1"/>
</dbReference>